<dbReference type="AlphaFoldDB" id="A0A9D4DN97"/>
<accession>A0A9D4DN97</accession>
<evidence type="ECO:0000313" key="3">
    <source>
        <dbReference type="EMBL" id="KAH3752777.1"/>
    </source>
</evidence>
<dbReference type="EMBL" id="JAIWYP010000010">
    <property type="protein sequence ID" value="KAH3752777.1"/>
    <property type="molecule type" value="Genomic_DNA"/>
</dbReference>
<keyword evidence="4" id="KW-1185">Reference proteome</keyword>
<feature type="chain" id="PRO_5039238490" description="SCP domain-containing protein" evidence="1">
    <location>
        <begin position="22"/>
        <end position="200"/>
    </location>
</feature>
<reference evidence="3" key="2">
    <citation type="submission" date="2020-11" db="EMBL/GenBank/DDBJ databases">
        <authorList>
            <person name="McCartney M.A."/>
            <person name="Auch B."/>
            <person name="Kono T."/>
            <person name="Mallez S."/>
            <person name="Becker A."/>
            <person name="Gohl D.M."/>
            <person name="Silverstein K.A.T."/>
            <person name="Koren S."/>
            <person name="Bechman K.B."/>
            <person name="Herman A."/>
            <person name="Abrahante J.E."/>
            <person name="Garbe J."/>
        </authorList>
    </citation>
    <scope>NUCLEOTIDE SEQUENCE</scope>
    <source>
        <strain evidence="3">Duluth1</strain>
        <tissue evidence="3">Whole animal</tissue>
    </source>
</reference>
<dbReference type="Gene3D" id="3.40.33.10">
    <property type="entry name" value="CAP"/>
    <property type="match status" value="1"/>
</dbReference>
<dbReference type="PANTHER" id="PTHR10334">
    <property type="entry name" value="CYSTEINE-RICH SECRETORY PROTEIN-RELATED"/>
    <property type="match status" value="1"/>
</dbReference>
<proteinExistence type="predicted"/>
<protein>
    <recommendedName>
        <fullName evidence="2">SCP domain-containing protein</fullName>
    </recommendedName>
</protein>
<comment type="caution">
    <text evidence="3">The sequence shown here is derived from an EMBL/GenBank/DDBJ whole genome shotgun (WGS) entry which is preliminary data.</text>
</comment>
<dbReference type="Pfam" id="PF00188">
    <property type="entry name" value="CAP"/>
    <property type="match status" value="1"/>
</dbReference>
<dbReference type="InterPro" id="IPR014044">
    <property type="entry name" value="CAP_dom"/>
</dbReference>
<dbReference type="SUPFAM" id="SSF55797">
    <property type="entry name" value="PR-1-like"/>
    <property type="match status" value="1"/>
</dbReference>
<gene>
    <name evidence="3" type="ORF">DPMN_187403</name>
</gene>
<organism evidence="3 4">
    <name type="scientific">Dreissena polymorpha</name>
    <name type="common">Zebra mussel</name>
    <name type="synonym">Mytilus polymorpha</name>
    <dbReference type="NCBI Taxonomy" id="45954"/>
    <lineage>
        <taxon>Eukaryota</taxon>
        <taxon>Metazoa</taxon>
        <taxon>Spiralia</taxon>
        <taxon>Lophotrochozoa</taxon>
        <taxon>Mollusca</taxon>
        <taxon>Bivalvia</taxon>
        <taxon>Autobranchia</taxon>
        <taxon>Heteroconchia</taxon>
        <taxon>Euheterodonta</taxon>
        <taxon>Imparidentia</taxon>
        <taxon>Neoheterodontei</taxon>
        <taxon>Myida</taxon>
        <taxon>Dreissenoidea</taxon>
        <taxon>Dreissenidae</taxon>
        <taxon>Dreissena</taxon>
    </lineage>
</organism>
<reference evidence="3" key="1">
    <citation type="journal article" date="2019" name="bioRxiv">
        <title>The Genome of the Zebra Mussel, Dreissena polymorpha: A Resource for Invasive Species Research.</title>
        <authorList>
            <person name="McCartney M.A."/>
            <person name="Auch B."/>
            <person name="Kono T."/>
            <person name="Mallez S."/>
            <person name="Zhang Y."/>
            <person name="Obille A."/>
            <person name="Becker A."/>
            <person name="Abrahante J.E."/>
            <person name="Garbe J."/>
            <person name="Badalamenti J.P."/>
            <person name="Herman A."/>
            <person name="Mangelson H."/>
            <person name="Liachko I."/>
            <person name="Sullivan S."/>
            <person name="Sone E.D."/>
            <person name="Koren S."/>
            <person name="Silverstein K.A.T."/>
            <person name="Beckman K.B."/>
            <person name="Gohl D.M."/>
        </authorList>
    </citation>
    <scope>NUCLEOTIDE SEQUENCE</scope>
    <source>
        <strain evidence="3">Duluth1</strain>
        <tissue evidence="3">Whole animal</tissue>
    </source>
</reference>
<dbReference type="OrthoDB" id="674273at2759"/>
<feature type="domain" description="SCP" evidence="2">
    <location>
        <begin position="29"/>
        <end position="169"/>
    </location>
</feature>
<dbReference type="SMART" id="SM00198">
    <property type="entry name" value="SCP"/>
    <property type="match status" value="1"/>
</dbReference>
<dbReference type="CDD" id="cd05380">
    <property type="entry name" value="CAP_euk"/>
    <property type="match status" value="1"/>
</dbReference>
<dbReference type="InterPro" id="IPR035940">
    <property type="entry name" value="CAP_sf"/>
</dbReference>
<sequence>MNKAHLFFGSYIVAVLLQCYACVLVDIRNDQQAIVQMHNSIRRQEPAANMNALVWDNNIANKAARWTETCNFEHQGRGYGENLAYTTFNGSPPPSRNVVKSLFGLWAGEKPLWGRDTECGAACHYTQLIWATTTRVGCALSRCKRLRNGTDRNALYFACFYSPPGNYIGQLPFIVGERCSQCGNGMACVGGLCTRKNREM</sequence>
<feature type="signal peptide" evidence="1">
    <location>
        <begin position="1"/>
        <end position="21"/>
    </location>
</feature>
<evidence type="ECO:0000313" key="4">
    <source>
        <dbReference type="Proteomes" id="UP000828390"/>
    </source>
</evidence>
<dbReference type="Proteomes" id="UP000828390">
    <property type="component" value="Unassembled WGS sequence"/>
</dbReference>
<evidence type="ECO:0000259" key="2">
    <source>
        <dbReference type="SMART" id="SM00198"/>
    </source>
</evidence>
<dbReference type="PRINTS" id="PR00837">
    <property type="entry name" value="V5TPXLIKE"/>
</dbReference>
<name>A0A9D4DN97_DREPO</name>
<keyword evidence="1" id="KW-0732">Signal</keyword>
<evidence type="ECO:0000256" key="1">
    <source>
        <dbReference type="SAM" id="SignalP"/>
    </source>
</evidence>
<dbReference type="InterPro" id="IPR001283">
    <property type="entry name" value="CRISP-related"/>
</dbReference>